<dbReference type="InterPro" id="IPR011006">
    <property type="entry name" value="CheY-like_superfamily"/>
</dbReference>
<feature type="modified residue" description="4-aspartylphosphate" evidence="6">
    <location>
        <position position="53"/>
    </location>
</feature>
<dbReference type="PANTHER" id="PTHR48111:SF40">
    <property type="entry name" value="PHOSPHATE REGULON TRANSCRIPTIONAL REGULATORY PROTEIN PHOB"/>
    <property type="match status" value="1"/>
</dbReference>
<dbReference type="GO" id="GO:0000156">
    <property type="term" value="F:phosphorelay response regulator activity"/>
    <property type="evidence" value="ECO:0007669"/>
    <property type="project" value="TreeGrafter"/>
</dbReference>
<evidence type="ECO:0000256" key="6">
    <source>
        <dbReference type="PROSITE-ProRule" id="PRU00169"/>
    </source>
</evidence>
<name>A0A9X4NVX5_9LACT</name>
<dbReference type="GO" id="GO:0006355">
    <property type="term" value="P:regulation of DNA-templated transcription"/>
    <property type="evidence" value="ECO:0007669"/>
    <property type="project" value="TreeGrafter"/>
</dbReference>
<dbReference type="SUPFAM" id="SSF52172">
    <property type="entry name" value="CheY-like"/>
    <property type="match status" value="1"/>
</dbReference>
<feature type="domain" description="Response regulatory" evidence="7">
    <location>
        <begin position="4"/>
        <end position="117"/>
    </location>
</feature>
<dbReference type="Gene3D" id="3.40.50.2300">
    <property type="match status" value="1"/>
</dbReference>
<dbReference type="PROSITE" id="PS50110">
    <property type="entry name" value="RESPONSE_REGULATORY"/>
    <property type="match status" value="1"/>
</dbReference>
<organism evidence="8 9">
    <name type="scientific">Lactococcus formosensis</name>
    <dbReference type="NCBI Taxonomy" id="1281486"/>
    <lineage>
        <taxon>Bacteria</taxon>
        <taxon>Bacillati</taxon>
        <taxon>Bacillota</taxon>
        <taxon>Bacilli</taxon>
        <taxon>Lactobacillales</taxon>
        <taxon>Streptococcaceae</taxon>
        <taxon>Lactococcus</taxon>
    </lineage>
</organism>
<evidence type="ECO:0000256" key="1">
    <source>
        <dbReference type="ARBA" id="ARBA00022553"/>
    </source>
</evidence>
<keyword evidence="3" id="KW-0805">Transcription regulation</keyword>
<keyword evidence="1 6" id="KW-0597">Phosphoprotein</keyword>
<dbReference type="GO" id="GO:0000976">
    <property type="term" value="F:transcription cis-regulatory region binding"/>
    <property type="evidence" value="ECO:0007669"/>
    <property type="project" value="TreeGrafter"/>
</dbReference>
<dbReference type="GO" id="GO:0005829">
    <property type="term" value="C:cytosol"/>
    <property type="evidence" value="ECO:0007669"/>
    <property type="project" value="TreeGrafter"/>
</dbReference>
<dbReference type="InterPro" id="IPR039420">
    <property type="entry name" value="WalR-like"/>
</dbReference>
<evidence type="ECO:0000256" key="2">
    <source>
        <dbReference type="ARBA" id="ARBA00023012"/>
    </source>
</evidence>
<proteinExistence type="predicted"/>
<sequence>MSKTIYIADDDDNIRLAIKAFLEKEDFKVVDFPTGDELLERFNEEPSDFVILDVMMPGSNGFTILKALRAQSIVPIIMLTARDSDLDYATGLDLGSDDYFTKPFSPMELVMRVKAIFRRIEFEKQKNEEAE</sequence>
<dbReference type="Pfam" id="PF00072">
    <property type="entry name" value="Response_reg"/>
    <property type="match status" value="1"/>
</dbReference>
<dbReference type="RefSeq" id="WP_279359310.1">
    <property type="nucleotide sequence ID" value="NZ_CP141727.1"/>
</dbReference>
<dbReference type="PANTHER" id="PTHR48111">
    <property type="entry name" value="REGULATOR OF RPOS"/>
    <property type="match status" value="1"/>
</dbReference>
<dbReference type="CDD" id="cd17574">
    <property type="entry name" value="REC_OmpR"/>
    <property type="match status" value="1"/>
</dbReference>
<evidence type="ECO:0000256" key="5">
    <source>
        <dbReference type="ARBA" id="ARBA00023163"/>
    </source>
</evidence>
<dbReference type="SMART" id="SM00448">
    <property type="entry name" value="REC"/>
    <property type="match status" value="1"/>
</dbReference>
<dbReference type="AlphaFoldDB" id="A0A9X4NVX5"/>
<reference evidence="8" key="1">
    <citation type="submission" date="2022-06" db="EMBL/GenBank/DDBJ databases">
        <title>Lactococcus from bovine mastitis in China.</title>
        <authorList>
            <person name="Lin Y."/>
            <person name="Han B."/>
        </authorList>
    </citation>
    <scope>NUCLEOTIDE SEQUENCE</scope>
    <source>
        <strain evidence="8">Ningxia-I-26</strain>
    </source>
</reference>
<accession>A0A9X4NVX5</accession>
<evidence type="ECO:0000256" key="4">
    <source>
        <dbReference type="ARBA" id="ARBA00023125"/>
    </source>
</evidence>
<evidence type="ECO:0000313" key="8">
    <source>
        <dbReference type="EMBL" id="MDG6144407.1"/>
    </source>
</evidence>
<protein>
    <submittedName>
        <fullName evidence="8">Response regulator transcription factor</fullName>
    </submittedName>
</protein>
<keyword evidence="5" id="KW-0804">Transcription</keyword>
<gene>
    <name evidence="8" type="ORF">NF717_01865</name>
</gene>
<keyword evidence="9" id="KW-1185">Reference proteome</keyword>
<comment type="caution">
    <text evidence="8">The sequence shown here is derived from an EMBL/GenBank/DDBJ whole genome shotgun (WGS) entry which is preliminary data.</text>
</comment>
<evidence type="ECO:0000259" key="7">
    <source>
        <dbReference type="PROSITE" id="PS50110"/>
    </source>
</evidence>
<keyword evidence="2" id="KW-0902">Two-component regulatory system</keyword>
<evidence type="ECO:0000256" key="3">
    <source>
        <dbReference type="ARBA" id="ARBA00023015"/>
    </source>
</evidence>
<dbReference type="Gene3D" id="6.10.250.690">
    <property type="match status" value="1"/>
</dbReference>
<dbReference type="GO" id="GO:0032993">
    <property type="term" value="C:protein-DNA complex"/>
    <property type="evidence" value="ECO:0007669"/>
    <property type="project" value="TreeGrafter"/>
</dbReference>
<keyword evidence="4" id="KW-0238">DNA-binding</keyword>
<dbReference type="EMBL" id="JAMWFV010000001">
    <property type="protein sequence ID" value="MDG6144407.1"/>
    <property type="molecule type" value="Genomic_DNA"/>
</dbReference>
<dbReference type="InterPro" id="IPR001789">
    <property type="entry name" value="Sig_transdc_resp-reg_receiver"/>
</dbReference>
<evidence type="ECO:0000313" key="9">
    <source>
        <dbReference type="Proteomes" id="UP001153199"/>
    </source>
</evidence>
<dbReference type="Proteomes" id="UP001153199">
    <property type="component" value="Unassembled WGS sequence"/>
</dbReference>